<keyword evidence="5" id="KW-1185">Reference proteome</keyword>
<reference evidence="4" key="2">
    <citation type="submission" date="2018-10" db="UniProtKB">
        <authorList>
            <consortium name="EnsemblPlants"/>
        </authorList>
    </citation>
    <scope>IDENTIFICATION</scope>
</reference>
<dbReference type="PANTHER" id="PTHR31672">
    <property type="entry name" value="BNACNNG10540D PROTEIN"/>
    <property type="match status" value="1"/>
</dbReference>
<dbReference type="PANTHER" id="PTHR31672:SF13">
    <property type="entry name" value="F-BOX PROTEIN CPR30-LIKE"/>
    <property type="match status" value="1"/>
</dbReference>
<dbReference type="AlphaFoldDB" id="A0A3B6AR85"/>
<reference evidence="4" key="1">
    <citation type="submission" date="2018-08" db="EMBL/GenBank/DDBJ databases">
        <authorList>
            <person name="Rossello M."/>
        </authorList>
    </citation>
    <scope>NUCLEOTIDE SEQUENCE [LARGE SCALE GENOMIC DNA]</scope>
    <source>
        <strain evidence="4">cv. Chinese Spring</strain>
    </source>
</reference>
<name>A0A3B6AR85_WHEAT</name>
<evidence type="ECO:0000259" key="3">
    <source>
        <dbReference type="Pfam" id="PF08268"/>
    </source>
</evidence>
<organism evidence="4">
    <name type="scientific">Triticum aestivum</name>
    <name type="common">Wheat</name>
    <dbReference type="NCBI Taxonomy" id="4565"/>
    <lineage>
        <taxon>Eukaryota</taxon>
        <taxon>Viridiplantae</taxon>
        <taxon>Streptophyta</taxon>
        <taxon>Embryophyta</taxon>
        <taxon>Tracheophyta</taxon>
        <taxon>Spermatophyta</taxon>
        <taxon>Magnoliopsida</taxon>
        <taxon>Liliopsida</taxon>
        <taxon>Poales</taxon>
        <taxon>Poaceae</taxon>
        <taxon>BOP clade</taxon>
        <taxon>Pooideae</taxon>
        <taxon>Triticodae</taxon>
        <taxon>Triticeae</taxon>
        <taxon>Triticinae</taxon>
        <taxon>Triticum</taxon>
    </lineage>
</organism>
<dbReference type="Proteomes" id="UP000019116">
    <property type="component" value="Chromosome 2A"/>
</dbReference>
<dbReference type="Gramene" id="TraesCS2A02G060300.1">
    <property type="protein sequence ID" value="TraesCS2A02G060300.1"/>
    <property type="gene ID" value="TraesCS2A02G060300"/>
</dbReference>
<dbReference type="Gramene" id="TraesCS2A03G0119600.1">
    <property type="protein sequence ID" value="TraesCS2A03G0119600.1.CDS"/>
    <property type="gene ID" value="TraesCS2A03G0119600"/>
</dbReference>
<dbReference type="Gene3D" id="1.20.1280.50">
    <property type="match status" value="1"/>
</dbReference>
<dbReference type="SUPFAM" id="SSF50965">
    <property type="entry name" value="Galactose oxidase, central domain"/>
    <property type="match status" value="1"/>
</dbReference>
<protein>
    <submittedName>
        <fullName evidence="4">Uncharacterized protein</fullName>
    </submittedName>
</protein>
<dbReference type="SUPFAM" id="SSF81383">
    <property type="entry name" value="F-box domain"/>
    <property type="match status" value="1"/>
</dbReference>
<dbReference type="OMA" id="RCQYSAG"/>
<feature type="chain" id="PRO_5043171040" evidence="1">
    <location>
        <begin position="22"/>
        <end position="257"/>
    </location>
</feature>
<feature type="signal peptide" evidence="1">
    <location>
        <begin position="1"/>
        <end position="21"/>
    </location>
</feature>
<proteinExistence type="predicted"/>
<feature type="domain" description="F-box associated beta-propeller type 3" evidence="3">
    <location>
        <begin position="84"/>
        <end position="251"/>
    </location>
</feature>
<dbReference type="InterPro" id="IPR017451">
    <property type="entry name" value="F-box-assoc_interact_dom"/>
</dbReference>
<dbReference type="InterPro" id="IPR050796">
    <property type="entry name" value="SCF_F-box_component"/>
</dbReference>
<dbReference type="OrthoDB" id="689211at2759"/>
<evidence type="ECO:0000313" key="5">
    <source>
        <dbReference type="Proteomes" id="UP000019116"/>
    </source>
</evidence>
<dbReference type="Pfam" id="PF00646">
    <property type="entry name" value="F-box"/>
    <property type="match status" value="1"/>
</dbReference>
<dbReference type="InterPro" id="IPR036047">
    <property type="entry name" value="F-box-like_dom_sf"/>
</dbReference>
<sequence length="257" mass="28390">MRTSADVLAAILLWLPPSSRRLARLVCPRWRDVVDTRTTEMQSRAKPLVVTDAGSAHVVDDLSTGYHRVLWNGIPRDLPHERRNVIVGTCNGLICLCDNRKVDGAITVINPVTGEKLSLPPLLSTTGSPGSGYIVGWHEEYGFGYHPTTGRHKVVHVAAYDRKGNSHQVKVFTLGESSWRDVATGSVPRCQYSAGIVGVNGTMYWAAKRGRKLMALDLDHESLSFIKSLLDVSPGSWNLTEVRGRLGVVFYSFPHQF</sequence>
<dbReference type="Pfam" id="PF08268">
    <property type="entry name" value="FBA_3"/>
    <property type="match status" value="1"/>
</dbReference>
<evidence type="ECO:0000256" key="1">
    <source>
        <dbReference type="SAM" id="SignalP"/>
    </source>
</evidence>
<evidence type="ECO:0000259" key="2">
    <source>
        <dbReference type="Pfam" id="PF00646"/>
    </source>
</evidence>
<dbReference type="Gramene" id="TraesNOR2A03G00604640.1">
    <property type="protein sequence ID" value="TraesNOR2A03G00604640.1"/>
    <property type="gene ID" value="TraesNOR2A03G00604640"/>
</dbReference>
<keyword evidence="1" id="KW-0732">Signal</keyword>
<dbReference type="SMR" id="A0A3B6AR85"/>
<dbReference type="EnsemblPlants" id="TraesCS2A02G060300.1">
    <property type="protein sequence ID" value="TraesCS2A02G060300.1"/>
    <property type="gene ID" value="TraesCS2A02G060300"/>
</dbReference>
<accession>A0A3B6AR85</accession>
<dbReference type="InterPro" id="IPR013187">
    <property type="entry name" value="F-box-assoc_dom_typ3"/>
</dbReference>
<dbReference type="NCBIfam" id="TIGR01640">
    <property type="entry name" value="F_box_assoc_1"/>
    <property type="match status" value="1"/>
</dbReference>
<dbReference type="InterPro" id="IPR011043">
    <property type="entry name" value="Gal_Oxase/kelch_b-propeller"/>
</dbReference>
<dbReference type="STRING" id="4565.A0A3B6AR85"/>
<feature type="domain" description="F-box" evidence="2">
    <location>
        <begin position="6"/>
        <end position="36"/>
    </location>
</feature>
<dbReference type="Gramene" id="TraesLAC2A03G00600770.1">
    <property type="protein sequence ID" value="TraesLAC2A03G00600770.1"/>
    <property type="gene ID" value="TraesLAC2A03G00600770"/>
</dbReference>
<evidence type="ECO:0000313" key="4">
    <source>
        <dbReference type="EnsemblPlants" id="TraesCS2A02G060300.1"/>
    </source>
</evidence>
<dbReference type="InterPro" id="IPR001810">
    <property type="entry name" value="F-box_dom"/>
</dbReference>